<protein>
    <submittedName>
        <fullName evidence="2">Uncharacterized protein</fullName>
    </submittedName>
</protein>
<dbReference type="Proteomes" id="UP001500442">
    <property type="component" value="Unassembled WGS sequence"/>
</dbReference>
<name>A0ABP5RAD8_9ACTN</name>
<keyword evidence="3" id="KW-1185">Reference proteome</keyword>
<organism evidence="2 3">
    <name type="scientific">Streptomyces roseiscleroticus</name>
    <dbReference type="NCBI Taxonomy" id="1972"/>
    <lineage>
        <taxon>Bacteria</taxon>
        <taxon>Bacillati</taxon>
        <taxon>Actinomycetota</taxon>
        <taxon>Actinomycetes</taxon>
        <taxon>Kitasatosporales</taxon>
        <taxon>Streptomycetaceae</taxon>
        <taxon>Streptomyces</taxon>
    </lineage>
</organism>
<evidence type="ECO:0000313" key="2">
    <source>
        <dbReference type="EMBL" id="GAA2253905.1"/>
    </source>
</evidence>
<sequence length="63" mass="7066">MALRKTRIRIRSLLMCYVALCGRARKDRARTHGHNRADADARGMSPVRRADVTRVEQDGLCGG</sequence>
<accession>A0ABP5RAD8</accession>
<comment type="caution">
    <text evidence="2">The sequence shown here is derived from an EMBL/GenBank/DDBJ whole genome shotgun (WGS) entry which is preliminary data.</text>
</comment>
<evidence type="ECO:0000256" key="1">
    <source>
        <dbReference type="SAM" id="MobiDB-lite"/>
    </source>
</evidence>
<proteinExistence type="predicted"/>
<reference evidence="3" key="1">
    <citation type="journal article" date="2019" name="Int. J. Syst. Evol. Microbiol.">
        <title>The Global Catalogue of Microorganisms (GCM) 10K type strain sequencing project: providing services to taxonomists for standard genome sequencing and annotation.</title>
        <authorList>
            <consortium name="The Broad Institute Genomics Platform"/>
            <consortium name="The Broad Institute Genome Sequencing Center for Infectious Disease"/>
            <person name="Wu L."/>
            <person name="Ma J."/>
        </authorList>
    </citation>
    <scope>NUCLEOTIDE SEQUENCE [LARGE SCALE GENOMIC DNA]</scope>
    <source>
        <strain evidence="3">JCM 4823</strain>
    </source>
</reference>
<feature type="region of interest" description="Disordered" evidence="1">
    <location>
        <begin position="28"/>
        <end position="49"/>
    </location>
</feature>
<gene>
    <name evidence="2" type="ORF">GCM10010368_20220</name>
</gene>
<dbReference type="EMBL" id="BAAASN010000003">
    <property type="protein sequence ID" value="GAA2253905.1"/>
    <property type="molecule type" value="Genomic_DNA"/>
</dbReference>
<evidence type="ECO:0000313" key="3">
    <source>
        <dbReference type="Proteomes" id="UP001500442"/>
    </source>
</evidence>